<dbReference type="AlphaFoldDB" id="A0A1X2HTF6"/>
<protein>
    <submittedName>
        <fullName evidence="2">Uncharacterized protein</fullName>
    </submittedName>
</protein>
<accession>A0A1X2HTF6</accession>
<keyword evidence="1" id="KW-0812">Transmembrane</keyword>
<name>A0A1X2HTF6_SYNRA</name>
<reference evidence="2 3" key="1">
    <citation type="submission" date="2016-07" db="EMBL/GenBank/DDBJ databases">
        <title>Pervasive Adenine N6-methylation of Active Genes in Fungi.</title>
        <authorList>
            <consortium name="DOE Joint Genome Institute"/>
            <person name="Mondo S.J."/>
            <person name="Dannebaum R.O."/>
            <person name="Kuo R.C."/>
            <person name="Labutti K."/>
            <person name="Haridas S."/>
            <person name="Kuo A."/>
            <person name="Salamov A."/>
            <person name="Ahrendt S.R."/>
            <person name="Lipzen A."/>
            <person name="Sullivan W."/>
            <person name="Andreopoulos W.B."/>
            <person name="Clum A."/>
            <person name="Lindquist E."/>
            <person name="Daum C."/>
            <person name="Ramamoorthy G.K."/>
            <person name="Gryganskyi A."/>
            <person name="Culley D."/>
            <person name="Magnuson J.K."/>
            <person name="James T.Y."/>
            <person name="O'Malley M.A."/>
            <person name="Stajich J.E."/>
            <person name="Spatafora J.W."/>
            <person name="Visel A."/>
            <person name="Grigoriev I.V."/>
        </authorList>
    </citation>
    <scope>NUCLEOTIDE SEQUENCE [LARGE SCALE GENOMIC DNA]</scope>
    <source>
        <strain evidence="2 3">NRRL 2496</strain>
    </source>
</reference>
<keyword evidence="3" id="KW-1185">Reference proteome</keyword>
<sequence>MAGVMTIEGVSAPQAYVQETKEKKTKENKHLTFSLSFFLCYLFFASAHTTRIFICTGMKPSRACSQCVTWTISRKLSLTLKPGTRW</sequence>
<evidence type="ECO:0000313" key="3">
    <source>
        <dbReference type="Proteomes" id="UP000242180"/>
    </source>
</evidence>
<gene>
    <name evidence="2" type="ORF">BCR43DRAFT_482332</name>
</gene>
<dbReference type="InParanoid" id="A0A1X2HTF6"/>
<keyword evidence="1" id="KW-1133">Transmembrane helix</keyword>
<keyword evidence="1" id="KW-0472">Membrane</keyword>
<evidence type="ECO:0000313" key="2">
    <source>
        <dbReference type="EMBL" id="ORZ02882.1"/>
    </source>
</evidence>
<comment type="caution">
    <text evidence="2">The sequence shown here is derived from an EMBL/GenBank/DDBJ whole genome shotgun (WGS) entry which is preliminary data.</text>
</comment>
<evidence type="ECO:0000256" key="1">
    <source>
        <dbReference type="SAM" id="Phobius"/>
    </source>
</evidence>
<dbReference type="Proteomes" id="UP000242180">
    <property type="component" value="Unassembled WGS sequence"/>
</dbReference>
<dbReference type="EMBL" id="MCGN01000001">
    <property type="protein sequence ID" value="ORZ02882.1"/>
    <property type="molecule type" value="Genomic_DNA"/>
</dbReference>
<organism evidence="2 3">
    <name type="scientific">Syncephalastrum racemosum</name>
    <name type="common">Filamentous fungus</name>
    <dbReference type="NCBI Taxonomy" id="13706"/>
    <lineage>
        <taxon>Eukaryota</taxon>
        <taxon>Fungi</taxon>
        <taxon>Fungi incertae sedis</taxon>
        <taxon>Mucoromycota</taxon>
        <taxon>Mucoromycotina</taxon>
        <taxon>Mucoromycetes</taxon>
        <taxon>Mucorales</taxon>
        <taxon>Syncephalastraceae</taxon>
        <taxon>Syncephalastrum</taxon>
    </lineage>
</organism>
<feature type="transmembrane region" description="Helical" evidence="1">
    <location>
        <begin position="31"/>
        <end position="54"/>
    </location>
</feature>
<proteinExistence type="predicted"/>